<keyword evidence="3" id="KW-1185">Reference proteome</keyword>
<dbReference type="EMBL" id="VFQX01000003">
    <property type="protein sequence ID" value="KAF0984272.1"/>
    <property type="molecule type" value="Genomic_DNA"/>
</dbReference>
<name>A0A6A5CB65_NAEFO</name>
<dbReference type="VEuPathDB" id="AmoebaDB:FDP41_007449"/>
<gene>
    <name evidence="2" type="ORF">FDP41_007449</name>
</gene>
<reference evidence="2 3" key="1">
    <citation type="journal article" date="2019" name="Sci. Rep.">
        <title>Nanopore sequencing improves the draft genome of the human pathogenic amoeba Naegleria fowleri.</title>
        <authorList>
            <person name="Liechti N."/>
            <person name="Schurch N."/>
            <person name="Bruggmann R."/>
            <person name="Wittwer M."/>
        </authorList>
    </citation>
    <scope>NUCLEOTIDE SEQUENCE [LARGE SCALE GENOMIC DNA]</scope>
    <source>
        <strain evidence="2 3">ATCC 30894</strain>
    </source>
</reference>
<protein>
    <submittedName>
        <fullName evidence="2">Uncharacterized protein</fullName>
    </submittedName>
</protein>
<evidence type="ECO:0000313" key="3">
    <source>
        <dbReference type="Proteomes" id="UP000444721"/>
    </source>
</evidence>
<organism evidence="2 3">
    <name type="scientific">Naegleria fowleri</name>
    <name type="common">Brain eating amoeba</name>
    <dbReference type="NCBI Taxonomy" id="5763"/>
    <lineage>
        <taxon>Eukaryota</taxon>
        <taxon>Discoba</taxon>
        <taxon>Heterolobosea</taxon>
        <taxon>Tetramitia</taxon>
        <taxon>Eutetramitia</taxon>
        <taxon>Vahlkampfiidae</taxon>
        <taxon>Naegleria</taxon>
    </lineage>
</organism>
<feature type="region of interest" description="Disordered" evidence="1">
    <location>
        <begin position="59"/>
        <end position="91"/>
    </location>
</feature>
<evidence type="ECO:0000313" key="2">
    <source>
        <dbReference type="EMBL" id="KAF0984272.1"/>
    </source>
</evidence>
<feature type="compositionally biased region" description="Pro residues" evidence="1">
    <location>
        <begin position="59"/>
        <end position="80"/>
    </location>
</feature>
<evidence type="ECO:0000256" key="1">
    <source>
        <dbReference type="SAM" id="MobiDB-lite"/>
    </source>
</evidence>
<dbReference type="GeneID" id="68114667"/>
<comment type="caution">
    <text evidence="2">The sequence shown here is derived from an EMBL/GenBank/DDBJ whole genome shotgun (WGS) entry which is preliminary data.</text>
</comment>
<accession>A0A6A5CB65</accession>
<dbReference type="AlphaFoldDB" id="A0A6A5CB65"/>
<dbReference type="Proteomes" id="UP000444721">
    <property type="component" value="Unassembled WGS sequence"/>
</dbReference>
<proteinExistence type="predicted"/>
<dbReference type="RefSeq" id="XP_044568985.1">
    <property type="nucleotide sequence ID" value="XM_044711195.1"/>
</dbReference>
<sequence length="128" mass="14269">MNSILEDSLRLQPLVQVHSQPGIPIDLKLGKSHIPLFMTRFTHMSVNYRSFKVYPRTFAPPQPAPLPTPKPTPKPIPPSKQPSVIPSHNGTARTLDASKRFESVNRFGMMNGHVVVVVAVVMTVEVFF</sequence>